<organism evidence="4 5">
    <name type="scientific">Actinocrinis puniceicyclus</name>
    <dbReference type="NCBI Taxonomy" id="977794"/>
    <lineage>
        <taxon>Bacteria</taxon>
        <taxon>Bacillati</taxon>
        <taxon>Actinomycetota</taxon>
        <taxon>Actinomycetes</taxon>
        <taxon>Catenulisporales</taxon>
        <taxon>Actinospicaceae</taxon>
        <taxon>Actinocrinis</taxon>
    </lineage>
</organism>
<evidence type="ECO:0000259" key="3">
    <source>
        <dbReference type="Pfam" id="PF00582"/>
    </source>
</evidence>
<keyword evidence="5" id="KW-1185">Reference proteome</keyword>
<protein>
    <submittedName>
        <fullName evidence="4">Universal stress protein</fullName>
    </submittedName>
</protein>
<dbReference type="AlphaFoldDB" id="A0A8J8BDH7"/>
<dbReference type="PRINTS" id="PR01438">
    <property type="entry name" value="UNVRSLSTRESS"/>
</dbReference>
<reference evidence="4" key="1">
    <citation type="submission" date="2021-04" db="EMBL/GenBank/DDBJ databases">
        <title>Genome based classification of Actinospica acidithermotolerans sp. nov., an actinobacterium isolated from an Indonesian hot spring.</title>
        <authorList>
            <person name="Kusuma A.B."/>
            <person name="Putra K.E."/>
            <person name="Nafisah S."/>
            <person name="Loh J."/>
            <person name="Nouioui I."/>
            <person name="Goodfellow M."/>
        </authorList>
    </citation>
    <scope>NUCLEOTIDE SEQUENCE</scope>
    <source>
        <strain evidence="4">DSM 45618</strain>
    </source>
</reference>
<comment type="similarity">
    <text evidence="1">Belongs to the universal stress protein A family.</text>
</comment>
<feature type="region of interest" description="Disordered" evidence="2">
    <location>
        <begin position="138"/>
        <end position="171"/>
    </location>
</feature>
<accession>A0A8J8BDH7</accession>
<feature type="compositionally biased region" description="Basic residues" evidence="2">
    <location>
        <begin position="138"/>
        <end position="147"/>
    </location>
</feature>
<dbReference type="RefSeq" id="WP_211468523.1">
    <property type="nucleotide sequence ID" value="NZ_JAGSXH010000043.1"/>
</dbReference>
<comment type="caution">
    <text evidence="4">The sequence shown here is derived from an EMBL/GenBank/DDBJ whole genome shotgun (WGS) entry which is preliminary data.</text>
</comment>
<dbReference type="CDD" id="cd00293">
    <property type="entry name" value="USP-like"/>
    <property type="match status" value="1"/>
</dbReference>
<dbReference type="InterPro" id="IPR014729">
    <property type="entry name" value="Rossmann-like_a/b/a_fold"/>
</dbReference>
<evidence type="ECO:0000256" key="1">
    <source>
        <dbReference type="ARBA" id="ARBA00008791"/>
    </source>
</evidence>
<name>A0A8J8BDH7_9ACTN</name>
<proteinExistence type="inferred from homology"/>
<dbReference type="Gene3D" id="3.40.50.620">
    <property type="entry name" value="HUPs"/>
    <property type="match status" value="1"/>
</dbReference>
<gene>
    <name evidence="4" type="ORF">KGA66_13970</name>
</gene>
<feature type="compositionally biased region" description="Basic and acidic residues" evidence="2">
    <location>
        <begin position="148"/>
        <end position="165"/>
    </location>
</feature>
<evidence type="ECO:0000256" key="2">
    <source>
        <dbReference type="SAM" id="MobiDB-lite"/>
    </source>
</evidence>
<dbReference type="SUPFAM" id="SSF52402">
    <property type="entry name" value="Adenine nucleotide alpha hydrolases-like"/>
    <property type="match status" value="1"/>
</dbReference>
<sequence>MDTIGHPRVVVGVDGSLTGLAALRAAVGEARRRGLPLYAVRSRTTAISLTNPESIKTAFLDALGSYPADLQIETAVSTLPIRDALRAAACDPRDLLVVGTSGKGPWHALWSGSVARALLRRARCQVLAVPAPEMAHTVHRPHAGHRRSQWDPLRELENQRPEFHGRPYSGI</sequence>
<dbReference type="Proteomes" id="UP000677913">
    <property type="component" value="Unassembled WGS sequence"/>
</dbReference>
<feature type="domain" description="UspA" evidence="3">
    <location>
        <begin position="8"/>
        <end position="130"/>
    </location>
</feature>
<dbReference type="EMBL" id="JAGSXH010000043">
    <property type="protein sequence ID" value="MBS2964161.1"/>
    <property type="molecule type" value="Genomic_DNA"/>
</dbReference>
<dbReference type="Pfam" id="PF00582">
    <property type="entry name" value="Usp"/>
    <property type="match status" value="1"/>
</dbReference>
<dbReference type="InterPro" id="IPR006016">
    <property type="entry name" value="UspA"/>
</dbReference>
<evidence type="ECO:0000313" key="5">
    <source>
        <dbReference type="Proteomes" id="UP000677913"/>
    </source>
</evidence>
<dbReference type="InterPro" id="IPR006015">
    <property type="entry name" value="Universal_stress_UspA"/>
</dbReference>
<evidence type="ECO:0000313" key="4">
    <source>
        <dbReference type="EMBL" id="MBS2964161.1"/>
    </source>
</evidence>